<feature type="compositionally biased region" description="Low complexity" evidence="5">
    <location>
        <begin position="1"/>
        <end position="15"/>
    </location>
</feature>
<evidence type="ECO:0000313" key="9">
    <source>
        <dbReference type="Proteomes" id="UP001596470"/>
    </source>
</evidence>
<feature type="transmembrane region" description="Helical" evidence="6">
    <location>
        <begin position="78"/>
        <end position="97"/>
    </location>
</feature>
<evidence type="ECO:0000313" key="8">
    <source>
        <dbReference type="EMBL" id="MFC6957522.1"/>
    </source>
</evidence>
<evidence type="ECO:0000256" key="6">
    <source>
        <dbReference type="SAM" id="Phobius"/>
    </source>
</evidence>
<gene>
    <name evidence="8" type="ORF">ACFQS3_09990</name>
</gene>
<dbReference type="Proteomes" id="UP001596470">
    <property type="component" value="Unassembled WGS sequence"/>
</dbReference>
<evidence type="ECO:0000259" key="7">
    <source>
        <dbReference type="Pfam" id="PF00916"/>
    </source>
</evidence>
<evidence type="ECO:0000256" key="3">
    <source>
        <dbReference type="ARBA" id="ARBA00022989"/>
    </source>
</evidence>
<reference evidence="9" key="1">
    <citation type="journal article" date="2019" name="Int. J. Syst. Evol. Microbiol.">
        <title>The Global Catalogue of Microorganisms (GCM) 10K type strain sequencing project: providing services to taxonomists for standard genome sequencing and annotation.</title>
        <authorList>
            <consortium name="The Broad Institute Genomics Platform"/>
            <consortium name="The Broad Institute Genome Sequencing Center for Infectious Disease"/>
            <person name="Wu L."/>
            <person name="Ma J."/>
        </authorList>
    </citation>
    <scope>NUCLEOTIDE SEQUENCE [LARGE SCALE GENOMIC DNA]</scope>
    <source>
        <strain evidence="9">KACC 12634</strain>
    </source>
</reference>
<dbReference type="InterPro" id="IPR036513">
    <property type="entry name" value="STAS_dom_sf"/>
</dbReference>
<proteinExistence type="predicted"/>
<dbReference type="InterPro" id="IPR011547">
    <property type="entry name" value="SLC26A/SulP_dom"/>
</dbReference>
<evidence type="ECO:0000256" key="1">
    <source>
        <dbReference type="ARBA" id="ARBA00004141"/>
    </source>
</evidence>
<dbReference type="PANTHER" id="PTHR11814">
    <property type="entry name" value="SULFATE TRANSPORTER"/>
    <property type="match status" value="1"/>
</dbReference>
<organism evidence="8 9">
    <name type="scientific">Glycomyces mayteni</name>
    <dbReference type="NCBI Taxonomy" id="543887"/>
    <lineage>
        <taxon>Bacteria</taxon>
        <taxon>Bacillati</taxon>
        <taxon>Actinomycetota</taxon>
        <taxon>Actinomycetes</taxon>
        <taxon>Glycomycetales</taxon>
        <taxon>Glycomycetaceae</taxon>
        <taxon>Glycomyces</taxon>
    </lineage>
</organism>
<accession>A0ABW2D5C6</accession>
<feature type="domain" description="SLC26A/SulP transporter" evidence="7">
    <location>
        <begin position="45"/>
        <end position="96"/>
    </location>
</feature>
<name>A0ABW2D5C6_9ACTN</name>
<keyword evidence="9" id="KW-1185">Reference proteome</keyword>
<feature type="transmembrane region" description="Helical" evidence="6">
    <location>
        <begin position="104"/>
        <end position="121"/>
    </location>
</feature>
<evidence type="ECO:0000256" key="4">
    <source>
        <dbReference type="ARBA" id="ARBA00023136"/>
    </source>
</evidence>
<dbReference type="Pfam" id="PF00916">
    <property type="entry name" value="Sulfate_transp"/>
    <property type="match status" value="1"/>
</dbReference>
<evidence type="ECO:0000256" key="2">
    <source>
        <dbReference type="ARBA" id="ARBA00022692"/>
    </source>
</evidence>
<comment type="subcellular location">
    <subcellularLocation>
        <location evidence="1">Membrane</location>
        <topology evidence="1">Multi-pass membrane protein</topology>
    </subcellularLocation>
</comment>
<keyword evidence="2 6" id="KW-0812">Transmembrane</keyword>
<keyword evidence="4 6" id="KW-0472">Membrane</keyword>
<evidence type="ECO:0000256" key="5">
    <source>
        <dbReference type="SAM" id="MobiDB-lite"/>
    </source>
</evidence>
<sequence>MPGSARPSRTRTAPAPTRPPTSPPRDSRTSQADSSARSRPAAPGVATSGGAQTRWAGIFAGAWLVVLVLALGPVAGAIPMAVIGGLLVVIGGELVAGRLRDIRLVLRTSWLSSAAMIVTFACTTQMPLQRAIFVGVRLSFILFAVQAAKNGRIVELVPLDDGDFRAADAPADLPSGRTTVLQYVGSGFFAEVNRLEEEWPHTANTHDAALVISLKGSAGIPSTTFLKSLDRLIERWHDNGVEVIVCGVPEDLKRRLEHHSGDHLRNAIIAERDGVLACRGSSPRPPCRLAPLRARTRQQWWFR</sequence>
<protein>
    <submittedName>
        <fullName evidence="8">SulP family inorganic anion transporter</fullName>
    </submittedName>
</protein>
<dbReference type="Gene3D" id="3.30.750.24">
    <property type="entry name" value="STAS domain"/>
    <property type="match status" value="1"/>
</dbReference>
<feature type="transmembrane region" description="Helical" evidence="6">
    <location>
        <begin position="55"/>
        <end position="72"/>
    </location>
</feature>
<keyword evidence="3 6" id="KW-1133">Transmembrane helix</keyword>
<dbReference type="EMBL" id="JBHSYS010000002">
    <property type="protein sequence ID" value="MFC6957522.1"/>
    <property type="molecule type" value="Genomic_DNA"/>
</dbReference>
<feature type="region of interest" description="Disordered" evidence="5">
    <location>
        <begin position="1"/>
        <end position="49"/>
    </location>
</feature>
<dbReference type="RefSeq" id="WP_382350607.1">
    <property type="nucleotide sequence ID" value="NZ_JBHMBP010000002.1"/>
</dbReference>
<dbReference type="InterPro" id="IPR001902">
    <property type="entry name" value="SLC26A/SulP_fam"/>
</dbReference>
<feature type="compositionally biased region" description="Low complexity" evidence="5">
    <location>
        <begin position="34"/>
        <end position="43"/>
    </location>
</feature>
<comment type="caution">
    <text evidence="8">The sequence shown here is derived from an EMBL/GenBank/DDBJ whole genome shotgun (WGS) entry which is preliminary data.</text>
</comment>